<reference evidence="6 7" key="1">
    <citation type="submission" date="2023-10" db="EMBL/GenBank/DDBJ databases">
        <title>Two novel species belonging to the OM43/NOR5 clade.</title>
        <authorList>
            <person name="Park M."/>
        </authorList>
    </citation>
    <scope>NUCLEOTIDE SEQUENCE [LARGE SCALE GENOMIC DNA]</scope>
    <source>
        <strain evidence="6 7">IMCC45268</strain>
    </source>
</reference>
<evidence type="ECO:0000313" key="7">
    <source>
        <dbReference type="Proteomes" id="UP001626549"/>
    </source>
</evidence>
<dbReference type="SMART" id="SM00191">
    <property type="entry name" value="Int_alpha"/>
    <property type="match status" value="5"/>
</dbReference>
<evidence type="ECO:0000256" key="1">
    <source>
        <dbReference type="ARBA" id="ARBA00022729"/>
    </source>
</evidence>
<feature type="chain" id="PRO_5045977174" description="FG-GAP repeat protein" evidence="5">
    <location>
        <begin position="25"/>
        <end position="553"/>
    </location>
</feature>
<proteinExistence type="predicted"/>
<dbReference type="PANTHER" id="PTHR23221:SF7">
    <property type="entry name" value="PHOSPHATIDYLINOSITOL-GLYCAN-SPECIFIC PHOSPHOLIPASE D"/>
    <property type="match status" value="1"/>
</dbReference>
<evidence type="ECO:0000256" key="5">
    <source>
        <dbReference type="SAM" id="SignalP"/>
    </source>
</evidence>
<keyword evidence="4" id="KW-0325">Glycoprotein</keyword>
<sequence length="553" mass="57778">MKKIIAPIFAVSVLALATSHAVNAAAQGELRFEEADHITMEDVGLTTQGDAEFGFALTHAPFSLIISAPSLIVDNVRAGGIVQLKAGNDRLDLADPLVYSQATSGVPGGPEAGDRFGHAVAVHVPDPDYLTLDRVCWLDEGCHVYVGVPGEDIKSDRDAGMVHILNVHKDDTWSAIDQAQKGIIGSRESGDRFGSSIALGDFNADGGIDMAIGAPDEDTGKYENSGGVNTIMWDAAIDWDLKSNGYKAFNNEAWSQKNLAGTRVDNERFGSALATGDFNGDGTHDLAIGVPNDVDKGGLGKSDNAAGGAINVIYGKPFDKSFRAEGGLRMLGSELINQNTPGVAGGVEDGDGFGKVLAVGDFNSDGADDLAVGVPGEALGSRTSAGMVHVFYGRKFPTAGGEVQSGLVARRANGKEEVRSISFHQDRDWIEGGAEKKDYFGAALAIGDFNGDKYDDLAIGIPGEDLGGNKVEDAGAVVIINGGPSGLKTTESLWITERDIPGIGRIREGARFGASLEAGYFNKDFDVDLAIGSSEIGVGKGGSVSVVYQRPVD</sequence>
<keyword evidence="1 5" id="KW-0732">Signal</keyword>
<dbReference type="PRINTS" id="PR01185">
    <property type="entry name" value="INTEGRINA"/>
</dbReference>
<dbReference type="RefSeq" id="WP_407328590.1">
    <property type="nucleotide sequence ID" value="NZ_CP136865.1"/>
</dbReference>
<dbReference type="InterPro" id="IPR028994">
    <property type="entry name" value="Integrin_alpha_N"/>
</dbReference>
<dbReference type="PANTHER" id="PTHR23221">
    <property type="entry name" value="GLYCOSYLPHOSPHATIDYLINOSITOL PHOSPHOLIPASE D"/>
    <property type="match status" value="1"/>
</dbReference>
<evidence type="ECO:0000256" key="2">
    <source>
        <dbReference type="ARBA" id="ARBA00022737"/>
    </source>
</evidence>
<dbReference type="Gene3D" id="2.130.10.130">
    <property type="entry name" value="Integrin alpha, N-terminal"/>
    <property type="match status" value="3"/>
</dbReference>
<gene>
    <name evidence="6" type="ORF">R0137_03550</name>
</gene>
<dbReference type="PROSITE" id="PS51470">
    <property type="entry name" value="FG_GAP"/>
    <property type="match status" value="3"/>
</dbReference>
<feature type="signal peptide" evidence="5">
    <location>
        <begin position="1"/>
        <end position="24"/>
    </location>
</feature>
<keyword evidence="2" id="KW-0677">Repeat</keyword>
<evidence type="ECO:0000256" key="3">
    <source>
        <dbReference type="ARBA" id="ARBA00022801"/>
    </source>
</evidence>
<evidence type="ECO:0000256" key="4">
    <source>
        <dbReference type="ARBA" id="ARBA00023180"/>
    </source>
</evidence>
<organism evidence="6 7">
    <name type="scientific">Congregibacter brevis</name>
    <dbReference type="NCBI Taxonomy" id="3081201"/>
    <lineage>
        <taxon>Bacteria</taxon>
        <taxon>Pseudomonadati</taxon>
        <taxon>Pseudomonadota</taxon>
        <taxon>Gammaproteobacteria</taxon>
        <taxon>Cellvibrionales</taxon>
        <taxon>Halieaceae</taxon>
        <taxon>Congregibacter</taxon>
    </lineage>
</organism>
<keyword evidence="3" id="KW-0378">Hydrolase</keyword>
<dbReference type="EMBL" id="CP136865">
    <property type="protein sequence ID" value="WOJ97654.1"/>
    <property type="molecule type" value="Genomic_DNA"/>
</dbReference>
<dbReference type="InterPro" id="IPR013519">
    <property type="entry name" value="Int_alpha_beta-p"/>
</dbReference>
<evidence type="ECO:0000313" key="6">
    <source>
        <dbReference type="EMBL" id="WOJ97654.1"/>
    </source>
</evidence>
<dbReference type="Pfam" id="PF01839">
    <property type="entry name" value="FG-GAP"/>
    <property type="match status" value="3"/>
</dbReference>
<name>A0ABZ0IGJ9_9GAMM</name>
<accession>A0ABZ0IGJ9</accession>
<dbReference type="InterPro" id="IPR013517">
    <property type="entry name" value="FG-GAP"/>
</dbReference>
<dbReference type="InterPro" id="IPR000413">
    <property type="entry name" value="Integrin_alpha"/>
</dbReference>
<dbReference type="SUPFAM" id="SSF69318">
    <property type="entry name" value="Integrin alpha N-terminal domain"/>
    <property type="match status" value="1"/>
</dbReference>
<dbReference type="Proteomes" id="UP001626549">
    <property type="component" value="Chromosome"/>
</dbReference>
<keyword evidence="7" id="KW-1185">Reference proteome</keyword>
<evidence type="ECO:0008006" key="8">
    <source>
        <dbReference type="Google" id="ProtNLM"/>
    </source>
</evidence>
<protein>
    <recommendedName>
        <fullName evidence="8">FG-GAP repeat protein</fullName>
    </recommendedName>
</protein>